<evidence type="ECO:0000259" key="5">
    <source>
        <dbReference type="PROSITE" id="PS50931"/>
    </source>
</evidence>
<gene>
    <name evidence="6" type="ORF">VSX56_08615</name>
</gene>
<keyword evidence="7" id="KW-1185">Reference proteome</keyword>
<dbReference type="Gene3D" id="3.40.190.290">
    <property type="match status" value="1"/>
</dbReference>
<evidence type="ECO:0000313" key="6">
    <source>
        <dbReference type="EMBL" id="MER5171839.1"/>
    </source>
</evidence>
<feature type="domain" description="HTH lysR-type" evidence="5">
    <location>
        <begin position="8"/>
        <end position="65"/>
    </location>
</feature>
<dbReference type="InterPro" id="IPR000847">
    <property type="entry name" value="LysR_HTH_N"/>
</dbReference>
<accession>A0ABV1SH74</accession>
<dbReference type="Gene3D" id="1.10.10.10">
    <property type="entry name" value="Winged helix-like DNA-binding domain superfamily/Winged helix DNA-binding domain"/>
    <property type="match status" value="1"/>
</dbReference>
<dbReference type="InterPro" id="IPR005119">
    <property type="entry name" value="LysR_subst-bd"/>
</dbReference>
<comment type="caution">
    <text evidence="6">The sequence shown here is derived from an EMBL/GenBank/DDBJ whole genome shotgun (WGS) entry which is preliminary data.</text>
</comment>
<dbReference type="PANTHER" id="PTHR30126">
    <property type="entry name" value="HTH-TYPE TRANSCRIPTIONAL REGULATOR"/>
    <property type="match status" value="1"/>
</dbReference>
<evidence type="ECO:0000256" key="2">
    <source>
        <dbReference type="ARBA" id="ARBA00023015"/>
    </source>
</evidence>
<dbReference type="Proteomes" id="UP001438953">
    <property type="component" value="Unassembled WGS sequence"/>
</dbReference>
<proteinExistence type="inferred from homology"/>
<organism evidence="6 7">
    <name type="scientific">Thioclava kandeliae</name>
    <dbReference type="NCBI Taxonomy" id="3070818"/>
    <lineage>
        <taxon>Bacteria</taxon>
        <taxon>Pseudomonadati</taxon>
        <taxon>Pseudomonadota</taxon>
        <taxon>Alphaproteobacteria</taxon>
        <taxon>Rhodobacterales</taxon>
        <taxon>Paracoccaceae</taxon>
        <taxon>Thioclava</taxon>
    </lineage>
</organism>
<keyword evidence="2" id="KW-0805">Transcription regulation</keyword>
<dbReference type="EMBL" id="JAYWLC010000005">
    <property type="protein sequence ID" value="MER5171839.1"/>
    <property type="molecule type" value="Genomic_DNA"/>
</dbReference>
<dbReference type="InterPro" id="IPR036390">
    <property type="entry name" value="WH_DNA-bd_sf"/>
</dbReference>
<dbReference type="PROSITE" id="PS50931">
    <property type="entry name" value="HTH_LYSR"/>
    <property type="match status" value="1"/>
</dbReference>
<dbReference type="RefSeq" id="WP_339114175.1">
    <property type="nucleotide sequence ID" value="NZ_JAYWLC010000005.1"/>
</dbReference>
<evidence type="ECO:0000256" key="1">
    <source>
        <dbReference type="ARBA" id="ARBA00009437"/>
    </source>
</evidence>
<comment type="similarity">
    <text evidence="1">Belongs to the LysR transcriptional regulatory family.</text>
</comment>
<reference evidence="6 7" key="1">
    <citation type="submission" date="2024-06" db="EMBL/GenBank/DDBJ databases">
        <title>Thioclava kandeliae sp. nov. from a rhizosphere soil sample of Kandelia candel in a mangrove.</title>
        <authorList>
            <person name="Mu T."/>
        </authorList>
    </citation>
    <scope>NUCLEOTIDE SEQUENCE [LARGE SCALE GENOMIC DNA]</scope>
    <source>
        <strain evidence="6 7">CPCC 100088</strain>
    </source>
</reference>
<dbReference type="SUPFAM" id="SSF46785">
    <property type="entry name" value="Winged helix' DNA-binding domain"/>
    <property type="match status" value="1"/>
</dbReference>
<dbReference type="Pfam" id="PF00126">
    <property type="entry name" value="HTH_1"/>
    <property type="match status" value="1"/>
</dbReference>
<evidence type="ECO:0000313" key="7">
    <source>
        <dbReference type="Proteomes" id="UP001438953"/>
    </source>
</evidence>
<name>A0ABV1SH74_9RHOB</name>
<evidence type="ECO:0000256" key="4">
    <source>
        <dbReference type="ARBA" id="ARBA00023163"/>
    </source>
</evidence>
<dbReference type="Pfam" id="PF03466">
    <property type="entry name" value="LysR_substrate"/>
    <property type="match status" value="1"/>
</dbReference>
<dbReference type="PANTHER" id="PTHR30126:SF88">
    <property type="entry name" value="TRANSCRIPTIONAL REGULATOR-RELATED"/>
    <property type="match status" value="1"/>
</dbReference>
<dbReference type="InterPro" id="IPR036388">
    <property type="entry name" value="WH-like_DNA-bd_sf"/>
</dbReference>
<keyword evidence="3" id="KW-0238">DNA-binding</keyword>
<dbReference type="SUPFAM" id="SSF53850">
    <property type="entry name" value="Periplasmic binding protein-like II"/>
    <property type="match status" value="1"/>
</dbReference>
<protein>
    <submittedName>
        <fullName evidence="6">LysR family transcriptional regulator</fullName>
    </submittedName>
</protein>
<sequence length="296" mass="32841">MPSSIPKTNLEHWAILRRVVECGSFAEAAVSLERSQSAISYSVSKLQESLGFAIMEMQGRRAVLTEHGKLLLAEVSPLIDELVSVETAARAESGTGPLQVRLLVDALFPREWLGEALLKLQTRYPDVLVDVHETVRLEMSEFMSLPFDLAVVLPELCPVPGQRICEMDFALVARKEHPLAQAHHNLTQAEMARHLRVFIRENRLDGTEVDRPHGRIWTVSSLESAVAAVERGMCFGWLPMEPIASKLESGELVTLNAGGVSRRKVALDLVYRDVDRASEPVKFMAECLATIHQANA</sequence>
<keyword evidence="4" id="KW-0804">Transcription</keyword>
<evidence type="ECO:0000256" key="3">
    <source>
        <dbReference type="ARBA" id="ARBA00023125"/>
    </source>
</evidence>